<organism evidence="2 3">
    <name type="scientific">Hufsiella arboris</name>
    <dbReference type="NCBI Taxonomy" id="2695275"/>
    <lineage>
        <taxon>Bacteria</taxon>
        <taxon>Pseudomonadati</taxon>
        <taxon>Bacteroidota</taxon>
        <taxon>Sphingobacteriia</taxon>
        <taxon>Sphingobacteriales</taxon>
        <taxon>Sphingobacteriaceae</taxon>
        <taxon>Hufsiella</taxon>
    </lineage>
</organism>
<keyword evidence="3" id="KW-1185">Reference proteome</keyword>
<dbReference type="AlphaFoldDB" id="A0A7K1Y6V4"/>
<evidence type="ECO:0000256" key="1">
    <source>
        <dbReference type="SAM" id="MobiDB-lite"/>
    </source>
</evidence>
<reference evidence="2 3" key="1">
    <citation type="submission" date="2019-11" db="EMBL/GenBank/DDBJ databases">
        <title>Pedobacter sp. HMF7647 Genome sequencing and assembly.</title>
        <authorList>
            <person name="Kang H."/>
            <person name="Kim H."/>
            <person name="Joh K."/>
        </authorList>
    </citation>
    <scope>NUCLEOTIDE SEQUENCE [LARGE SCALE GENOMIC DNA]</scope>
    <source>
        <strain evidence="2 3">HMF7647</strain>
    </source>
</reference>
<proteinExistence type="predicted"/>
<comment type="caution">
    <text evidence="2">The sequence shown here is derived from an EMBL/GenBank/DDBJ whole genome shotgun (WGS) entry which is preliminary data.</text>
</comment>
<dbReference type="RefSeq" id="WP_160843485.1">
    <property type="nucleotide sequence ID" value="NZ_WVHT01000002.1"/>
</dbReference>
<accession>A0A7K1Y6V4</accession>
<name>A0A7K1Y6V4_9SPHI</name>
<dbReference type="EMBL" id="WVHT01000002">
    <property type="protein sequence ID" value="MXV50306.1"/>
    <property type="molecule type" value="Genomic_DNA"/>
</dbReference>
<evidence type="ECO:0000313" key="3">
    <source>
        <dbReference type="Proteomes" id="UP000466586"/>
    </source>
</evidence>
<gene>
    <name evidence="2" type="ORF">GS399_04925</name>
</gene>
<evidence type="ECO:0000313" key="2">
    <source>
        <dbReference type="EMBL" id="MXV50306.1"/>
    </source>
</evidence>
<sequence>MKINSSSELMKNHKHAVVMAPDQQFKVLQTNEGQALFFSIGSDNAFYCTREVQKDKSGWSRIDLSSPLSANYNNAEVSAKTFDIAQNLDQGTTDIALVITVNGSDYLYTALNVGNADADWAANTVQFTAVPYDDTVHGFSGLSIADVYIGQSGSSEFIAADIIANPVTRVIYRYFVDVAGKATGPVWKAHDISTDLEAGKIVNLMGRKNGQLCDGIYTMGAVGAETEVIYTPLYNPFAKKGSVYTVPSATRFNLPEGTTAIAVSLNSDGYTDMFFAAGSTLYYLAYDQQTDGAQPAQIYTHDHLSGLSSLHVDNDGTNVLVWGLNDANQVINLRCAAGNESDSASWSFPVPILEGAQGLASYIHYVLGHSVIFAHMQDDSLIQLTQDAAAATWQQRNILLPGTTDDDVLEYNSFTTHINVVNDDGRVSGSPVALSITSSSPASIYVDDLYYKLSPHTATVINTDATGVLTIVQETQGLSAVCYHVLNKDTGASLDINPMAKMMDIIAKVQSGSDLDAVQLDNGDGTQKPLLPAGTSQDQKDSTAYALKQFVTMASSLPSDGSKKPAQPTTASPAAAVATPAAAATPSATGVIWGMSFDKSGWTYHEGAQTQLLMSRAGLSAAIPMALGASNPSLLDDPGDTILLYAEDGYNWLKTKWDEVTDFFVDLAEDGYHLLVKLEGKIYKFLIDCASAVVNALEFVFNQIKVFFEDLIKYLGFLFNWGDIVRTHKVLKNVLKLYALNAVANIETTKTQIQNCFNDLDNNINNWAGVPQYDQNMGDYTAPDGSDAHQTAQSQWGVHHVKSNSSGLTTSYDKPYDQAEDLIDDLLDLVQAEGQVITGVYDKIKDLADNFSSLTAAEVIQRVIDILAVAMIDTAKDIVIAIVNLFETLLEGFMDILDAPISIPVISWVYRRETGDDLSILDLICLVSAIPTNVIYKLINNDSPFPEDAVTNAFINAQSFSEVQDILANGGPVAPSLAAFSLEALGNGSEGGALVAAQPAAVSLQSVNISDTDPLYQKFVTMANTSACFASIVLCFVNGVKKYNRNTGIVSFLGAVCYLPYVAPDIMGLMPKKDQKDWVQIFNETITDICVLKAMVDVCCYKCTPGDTEGFNAKDPKKLTGFVDKYSYYLSPALDCALNIYWQVPTTAALFVDGEDKKVAGWVNFGGGTAFDIGGWISPIVNIPPPHDDNEELASDIAFGASVFLNLVYAGCCMAQNFIPADKAS</sequence>
<protein>
    <submittedName>
        <fullName evidence="2">Uncharacterized protein</fullName>
    </submittedName>
</protein>
<dbReference type="Proteomes" id="UP000466586">
    <property type="component" value="Unassembled WGS sequence"/>
</dbReference>
<feature type="region of interest" description="Disordered" evidence="1">
    <location>
        <begin position="556"/>
        <end position="578"/>
    </location>
</feature>
<feature type="compositionally biased region" description="Low complexity" evidence="1">
    <location>
        <begin position="565"/>
        <end position="578"/>
    </location>
</feature>